<comment type="caution">
    <text evidence="3">The sequence shown here is derived from an EMBL/GenBank/DDBJ whole genome shotgun (WGS) entry which is preliminary data.</text>
</comment>
<reference evidence="3 4" key="1">
    <citation type="submission" date="2020-07" db="EMBL/GenBank/DDBJ databases">
        <title>Genomic Encyclopedia of Type Strains, Phase IV (KMG-V): Genome sequencing to study the core and pangenomes of soil and plant-associated prokaryotes.</title>
        <authorList>
            <person name="Whitman W."/>
        </authorList>
    </citation>
    <scope>NUCLEOTIDE SEQUENCE [LARGE SCALE GENOMIC DNA]</scope>
    <source>
        <strain evidence="3 4">RH2WT43</strain>
    </source>
</reference>
<sequence length="213" mass="23939">MHGRYVVEGPEGAFEPGSRGRVLANLRRIVRVRDMQRAESDALLALMDALIEEVSEAQRFTTPDLCRWHRQWLAPIYGWAGAYREVNMAKAGFPFAAANRISDLMAGFEWDVLRVHTPCRDMDTDRLVTALAMTHAEFILIHPFREGNGRLARVMNTLMGLQAGLPALDYGGIRGVAKRRYIAAIHAAMDRDYEPLEAVFRSVIKRTLKGVSA</sequence>
<accession>A0A839F439</accession>
<dbReference type="PANTHER" id="PTHR13504">
    <property type="entry name" value="FIDO DOMAIN-CONTAINING PROTEIN DDB_G0283145"/>
    <property type="match status" value="1"/>
</dbReference>
<feature type="domain" description="Fido" evidence="2">
    <location>
        <begin position="60"/>
        <end position="202"/>
    </location>
</feature>
<dbReference type="RefSeq" id="WP_182532853.1">
    <property type="nucleotide sequence ID" value="NZ_JACGXL010000008.1"/>
</dbReference>
<name>A0A839F439_9GAMM</name>
<dbReference type="InterPro" id="IPR036597">
    <property type="entry name" value="Fido-like_dom_sf"/>
</dbReference>
<keyword evidence="4" id="KW-1185">Reference proteome</keyword>
<gene>
    <name evidence="3" type="ORF">FHW12_004070</name>
</gene>
<dbReference type="SUPFAM" id="SSF140931">
    <property type="entry name" value="Fic-like"/>
    <property type="match status" value="1"/>
</dbReference>
<dbReference type="Gene3D" id="1.10.3290.10">
    <property type="entry name" value="Fido-like domain"/>
    <property type="match status" value="1"/>
</dbReference>
<evidence type="ECO:0000256" key="1">
    <source>
        <dbReference type="PIRSR" id="PIRSR640198-1"/>
    </source>
</evidence>
<dbReference type="Proteomes" id="UP000550401">
    <property type="component" value="Unassembled WGS sequence"/>
</dbReference>
<organism evidence="3 4">
    <name type="scientific">Dokdonella fugitiva</name>
    <dbReference type="NCBI Taxonomy" id="328517"/>
    <lineage>
        <taxon>Bacteria</taxon>
        <taxon>Pseudomonadati</taxon>
        <taxon>Pseudomonadota</taxon>
        <taxon>Gammaproteobacteria</taxon>
        <taxon>Lysobacterales</taxon>
        <taxon>Rhodanobacteraceae</taxon>
        <taxon>Dokdonella</taxon>
    </lineage>
</organism>
<dbReference type="AlphaFoldDB" id="A0A839F439"/>
<feature type="active site" evidence="1">
    <location>
        <position position="142"/>
    </location>
</feature>
<dbReference type="InterPro" id="IPR003812">
    <property type="entry name" value="Fido"/>
</dbReference>
<dbReference type="InterPro" id="IPR040198">
    <property type="entry name" value="Fido_containing"/>
</dbReference>
<dbReference type="PANTHER" id="PTHR13504:SF38">
    <property type="entry name" value="FIDO DOMAIN-CONTAINING PROTEIN"/>
    <property type="match status" value="1"/>
</dbReference>
<dbReference type="Pfam" id="PF02661">
    <property type="entry name" value="Fic"/>
    <property type="match status" value="1"/>
</dbReference>
<proteinExistence type="predicted"/>
<dbReference type="PROSITE" id="PS51459">
    <property type="entry name" value="FIDO"/>
    <property type="match status" value="1"/>
</dbReference>
<dbReference type="EMBL" id="JACGXL010000008">
    <property type="protein sequence ID" value="MBA8889823.1"/>
    <property type="molecule type" value="Genomic_DNA"/>
</dbReference>
<evidence type="ECO:0000313" key="3">
    <source>
        <dbReference type="EMBL" id="MBA8889823.1"/>
    </source>
</evidence>
<protein>
    <submittedName>
        <fullName evidence="3">Cell filamentation protein</fullName>
    </submittedName>
</protein>
<evidence type="ECO:0000259" key="2">
    <source>
        <dbReference type="PROSITE" id="PS51459"/>
    </source>
</evidence>
<evidence type="ECO:0000313" key="4">
    <source>
        <dbReference type="Proteomes" id="UP000550401"/>
    </source>
</evidence>